<dbReference type="Proteomes" id="UP000028045">
    <property type="component" value="Unassembled WGS sequence"/>
</dbReference>
<keyword evidence="4" id="KW-0274">FAD</keyword>
<keyword evidence="9" id="KW-1185">Reference proteome</keyword>
<evidence type="ECO:0000256" key="4">
    <source>
        <dbReference type="ARBA" id="ARBA00022827"/>
    </source>
</evidence>
<evidence type="ECO:0000256" key="1">
    <source>
        <dbReference type="ARBA" id="ARBA00001974"/>
    </source>
</evidence>
<dbReference type="SUPFAM" id="SSF51905">
    <property type="entry name" value="FAD/NAD(P)-binding domain"/>
    <property type="match status" value="1"/>
</dbReference>
<protein>
    <recommendedName>
        <fullName evidence="7">FAD-binding domain-containing protein</fullName>
    </recommendedName>
</protein>
<dbReference type="GO" id="GO:0004497">
    <property type="term" value="F:monooxygenase activity"/>
    <property type="evidence" value="ECO:0007669"/>
    <property type="project" value="UniProtKB-KW"/>
</dbReference>
<comment type="similarity">
    <text evidence="2">Belongs to the paxM FAD-dependent monooxygenase family.</text>
</comment>
<keyword evidence="6" id="KW-0503">Monooxygenase</keyword>
<dbReference type="OrthoDB" id="2431938at2759"/>
<evidence type="ECO:0000256" key="5">
    <source>
        <dbReference type="ARBA" id="ARBA00023002"/>
    </source>
</evidence>
<dbReference type="InterPro" id="IPR050562">
    <property type="entry name" value="FAD_mOase_fung"/>
</dbReference>
<dbReference type="PANTHER" id="PTHR47356">
    <property type="entry name" value="FAD-DEPENDENT MONOOXYGENASE ASQG-RELATED"/>
    <property type="match status" value="1"/>
</dbReference>
<proteinExistence type="inferred from homology"/>
<dbReference type="Pfam" id="PF01494">
    <property type="entry name" value="FAD_binding_3"/>
    <property type="match status" value="1"/>
</dbReference>
<reference evidence="8 9" key="1">
    <citation type="journal article" date="2014" name="BMC Genomics">
        <title>Comparative genome sequencing reveals chemotype-specific gene clusters in the toxigenic black mold Stachybotrys.</title>
        <authorList>
            <person name="Semeiks J."/>
            <person name="Borek D."/>
            <person name="Otwinowski Z."/>
            <person name="Grishin N.V."/>
        </authorList>
    </citation>
    <scope>NUCLEOTIDE SEQUENCE [LARGE SCALE GENOMIC DNA]</scope>
    <source>
        <strain evidence="9">CBS 109288 / IBT 7711</strain>
    </source>
</reference>
<name>A0A084AEY4_STACB</name>
<sequence>MFHPSSIASSSSQAFFHSPKLSLVHGPDESQRFQGHHRRRRPIGLTAAHALTRAGIDFIVLERRDNVVVDAGSNFVLNPEGLRAIAQLNLLDKLEKVTSAYPRVLSRHDLTQVLFESLPTEAKAKIFTKKKVSNVESTADGMTVSCKDGTSYTGSLVIAADGAHSIVRQSMRMLALESGSSDVNEERPFLATYRALWIRFSTTACPSLAPGAASETHRPGASTQLFVGQHTGVIDLYERLENPTTERVWYTQEDQDACIKKWGFLPLTEGSGFTLGDAYEKRTQSGLVSLEEGVVEHWSWGRVVLVGDAAHKFTPSTGAGCNHGICDVVALANALNKGIDACASSPDPHAAPTEAQIGTALKAYRNRRYAAVVDGCAASGRATALSTWATGVHRFIDRWVLWAFVQKAMINYGRVRKAYADTTVFDYIEAEERFSGKARWTTALPTKAMKA</sequence>
<evidence type="ECO:0000313" key="9">
    <source>
        <dbReference type="Proteomes" id="UP000028045"/>
    </source>
</evidence>
<dbReference type="InterPro" id="IPR002938">
    <property type="entry name" value="FAD-bd"/>
</dbReference>
<accession>A0A084AEY4</accession>
<evidence type="ECO:0000256" key="2">
    <source>
        <dbReference type="ARBA" id="ARBA00007992"/>
    </source>
</evidence>
<dbReference type="PRINTS" id="PR00420">
    <property type="entry name" value="RNGMNOXGNASE"/>
</dbReference>
<evidence type="ECO:0000256" key="3">
    <source>
        <dbReference type="ARBA" id="ARBA00022630"/>
    </source>
</evidence>
<organism evidence="8 9">
    <name type="scientific">Stachybotrys chartarum (strain CBS 109288 / IBT 7711)</name>
    <name type="common">Toxic black mold</name>
    <name type="synonym">Stilbospora chartarum</name>
    <dbReference type="NCBI Taxonomy" id="1280523"/>
    <lineage>
        <taxon>Eukaryota</taxon>
        <taxon>Fungi</taxon>
        <taxon>Dikarya</taxon>
        <taxon>Ascomycota</taxon>
        <taxon>Pezizomycotina</taxon>
        <taxon>Sordariomycetes</taxon>
        <taxon>Hypocreomycetidae</taxon>
        <taxon>Hypocreales</taxon>
        <taxon>Stachybotryaceae</taxon>
        <taxon>Stachybotrys</taxon>
    </lineage>
</organism>
<evidence type="ECO:0000313" key="8">
    <source>
        <dbReference type="EMBL" id="KEY63863.1"/>
    </source>
</evidence>
<evidence type="ECO:0000259" key="7">
    <source>
        <dbReference type="Pfam" id="PF01494"/>
    </source>
</evidence>
<dbReference type="PANTHER" id="PTHR47356:SF2">
    <property type="entry name" value="FAD-BINDING DOMAIN-CONTAINING PROTEIN-RELATED"/>
    <property type="match status" value="1"/>
</dbReference>
<dbReference type="InterPro" id="IPR036188">
    <property type="entry name" value="FAD/NAD-bd_sf"/>
</dbReference>
<evidence type="ECO:0000256" key="6">
    <source>
        <dbReference type="ARBA" id="ARBA00023033"/>
    </source>
</evidence>
<feature type="domain" description="FAD-binding" evidence="7">
    <location>
        <begin position="96"/>
        <end position="337"/>
    </location>
</feature>
<keyword evidence="3" id="KW-0285">Flavoprotein</keyword>
<gene>
    <name evidence="8" type="ORF">S7711_10055</name>
</gene>
<dbReference type="EMBL" id="KL649649">
    <property type="protein sequence ID" value="KEY63863.1"/>
    <property type="molecule type" value="Genomic_DNA"/>
</dbReference>
<dbReference type="GO" id="GO:0071949">
    <property type="term" value="F:FAD binding"/>
    <property type="evidence" value="ECO:0007669"/>
    <property type="project" value="InterPro"/>
</dbReference>
<keyword evidence="5" id="KW-0560">Oxidoreductase</keyword>
<comment type="cofactor">
    <cofactor evidence="1">
        <name>FAD</name>
        <dbReference type="ChEBI" id="CHEBI:57692"/>
    </cofactor>
</comment>
<dbReference type="AlphaFoldDB" id="A0A084AEY4"/>
<dbReference type="HOGENOM" id="CLU_009665_12_2_1"/>
<dbReference type="Gene3D" id="3.50.50.60">
    <property type="entry name" value="FAD/NAD(P)-binding domain"/>
    <property type="match status" value="2"/>
</dbReference>